<keyword evidence="5" id="KW-1185">Reference proteome</keyword>
<evidence type="ECO:0000259" key="3">
    <source>
        <dbReference type="Pfam" id="PF00307"/>
    </source>
</evidence>
<dbReference type="PROSITE" id="PS00019">
    <property type="entry name" value="ACTININ_1"/>
    <property type="match status" value="1"/>
</dbReference>
<dbReference type="Gene3D" id="1.10.418.10">
    <property type="entry name" value="Calponin-like domain"/>
    <property type="match status" value="1"/>
</dbReference>
<dbReference type="InterPro" id="IPR036872">
    <property type="entry name" value="CH_dom_sf"/>
</dbReference>
<dbReference type="Proteomes" id="UP001233172">
    <property type="component" value="Unassembled WGS sequence"/>
</dbReference>
<dbReference type="InterPro" id="IPR001589">
    <property type="entry name" value="Actinin_actin-bd_CS"/>
</dbReference>
<keyword evidence="1" id="KW-0677">Repeat</keyword>
<reference evidence="4" key="1">
    <citation type="journal article" date="2023" name="PLoS Negl. Trop. Dis.">
        <title>A genome sequence for Biomphalaria pfeifferi, the major vector snail for the human-infecting parasite Schistosoma mansoni.</title>
        <authorList>
            <person name="Bu L."/>
            <person name="Lu L."/>
            <person name="Laidemitt M.R."/>
            <person name="Zhang S.M."/>
            <person name="Mutuku M."/>
            <person name="Mkoji G."/>
            <person name="Steinauer M."/>
            <person name="Loker E.S."/>
        </authorList>
    </citation>
    <scope>NUCLEOTIDE SEQUENCE</scope>
    <source>
        <strain evidence="4">KasaAsao</strain>
    </source>
</reference>
<keyword evidence="2" id="KW-0009">Actin-binding</keyword>
<sequence>MESEPLNRQQSLSSRSHGEWLQIQKTTFTNWVNEGLRPRGITVDDVRTDFADGVKLVALVESLTRHR</sequence>
<dbReference type="GO" id="GO:0003779">
    <property type="term" value="F:actin binding"/>
    <property type="evidence" value="ECO:0007669"/>
    <property type="project" value="UniProtKB-KW"/>
</dbReference>
<gene>
    <name evidence="4" type="ORF">Bpfe_030044</name>
</gene>
<organism evidence="4 5">
    <name type="scientific">Biomphalaria pfeifferi</name>
    <name type="common">Bloodfluke planorb</name>
    <name type="synonym">Freshwater snail</name>
    <dbReference type="NCBI Taxonomy" id="112525"/>
    <lineage>
        <taxon>Eukaryota</taxon>
        <taxon>Metazoa</taxon>
        <taxon>Spiralia</taxon>
        <taxon>Lophotrochozoa</taxon>
        <taxon>Mollusca</taxon>
        <taxon>Gastropoda</taxon>
        <taxon>Heterobranchia</taxon>
        <taxon>Euthyneura</taxon>
        <taxon>Panpulmonata</taxon>
        <taxon>Hygrophila</taxon>
        <taxon>Lymnaeoidea</taxon>
        <taxon>Planorbidae</taxon>
        <taxon>Biomphalaria</taxon>
    </lineage>
</organism>
<dbReference type="SUPFAM" id="SSF47576">
    <property type="entry name" value="Calponin-homology domain, CH-domain"/>
    <property type="match status" value="1"/>
</dbReference>
<comment type="caution">
    <text evidence="4">The sequence shown here is derived from an EMBL/GenBank/DDBJ whole genome shotgun (WGS) entry which is preliminary data.</text>
</comment>
<dbReference type="EMBL" id="JASAOG010000320">
    <property type="protein sequence ID" value="KAK0040522.1"/>
    <property type="molecule type" value="Genomic_DNA"/>
</dbReference>
<evidence type="ECO:0000256" key="1">
    <source>
        <dbReference type="ARBA" id="ARBA00022737"/>
    </source>
</evidence>
<dbReference type="AlphaFoldDB" id="A0AAD8ARB6"/>
<protein>
    <submittedName>
        <fullName evidence="4">Alpha-actinin A</fullName>
    </submittedName>
</protein>
<name>A0AAD8ARB6_BIOPF</name>
<accession>A0AAD8ARB6</accession>
<evidence type="ECO:0000313" key="5">
    <source>
        <dbReference type="Proteomes" id="UP001233172"/>
    </source>
</evidence>
<feature type="domain" description="Calponin-homology (CH)" evidence="3">
    <location>
        <begin position="23"/>
        <end position="64"/>
    </location>
</feature>
<dbReference type="Pfam" id="PF00307">
    <property type="entry name" value="CH"/>
    <property type="match status" value="1"/>
</dbReference>
<dbReference type="InterPro" id="IPR001715">
    <property type="entry name" value="CH_dom"/>
</dbReference>
<proteinExistence type="predicted"/>
<evidence type="ECO:0000313" key="4">
    <source>
        <dbReference type="EMBL" id="KAK0040522.1"/>
    </source>
</evidence>
<reference evidence="4" key="2">
    <citation type="submission" date="2023-04" db="EMBL/GenBank/DDBJ databases">
        <authorList>
            <person name="Bu L."/>
            <person name="Lu L."/>
            <person name="Laidemitt M.R."/>
            <person name="Zhang S.M."/>
            <person name="Mutuku M."/>
            <person name="Mkoji G."/>
            <person name="Steinauer M."/>
            <person name="Loker E.S."/>
        </authorList>
    </citation>
    <scope>NUCLEOTIDE SEQUENCE</scope>
    <source>
        <strain evidence="4">KasaAsao</strain>
        <tissue evidence="4">Whole Snail</tissue>
    </source>
</reference>
<evidence type="ECO:0000256" key="2">
    <source>
        <dbReference type="ARBA" id="ARBA00023203"/>
    </source>
</evidence>